<keyword evidence="1" id="KW-1133">Transmembrane helix</keyword>
<proteinExistence type="predicted"/>
<sequence length="211" mass="22150">MISRQHFDSSSDPVSTTHASHFSIQRIVRAEDDDNNQIDQKKSAGWHLCFKCFIIGSLLAGIGLAVVLTFYLTSKTAATETLISTTLTTISTTSATTSTSTSTAPPCSTACCTGGTGPTTCTACIDTAHSNVNAVCRYANPISDVSHVAGHSANGDGDYGNFLNNPGPGYFIYDTNGRYSGNANASIPCTTDYTAGDNNYLSSNADYTYGC</sequence>
<accession>A0A813RFF4</accession>
<name>A0A813RFF4_9BILA</name>
<comment type="caution">
    <text evidence="3">The sequence shown here is derived from an EMBL/GenBank/DDBJ whole genome shotgun (WGS) entry which is preliminary data.</text>
</comment>
<evidence type="ECO:0000313" key="3">
    <source>
        <dbReference type="EMBL" id="CAF0781326.1"/>
    </source>
</evidence>
<keyword evidence="1" id="KW-0472">Membrane</keyword>
<evidence type="ECO:0000256" key="1">
    <source>
        <dbReference type="SAM" id="Phobius"/>
    </source>
</evidence>
<evidence type="ECO:0000313" key="4">
    <source>
        <dbReference type="EMBL" id="CAF3850939.1"/>
    </source>
</evidence>
<evidence type="ECO:0000313" key="5">
    <source>
        <dbReference type="Proteomes" id="UP000663891"/>
    </source>
</evidence>
<dbReference type="OrthoDB" id="10125825at2759"/>
<dbReference type="GO" id="GO:0016740">
    <property type="term" value="F:transferase activity"/>
    <property type="evidence" value="ECO:0007669"/>
    <property type="project" value="InterPro"/>
</dbReference>
<protein>
    <submittedName>
        <fullName evidence="3">Uncharacterized protein</fullName>
    </submittedName>
</protein>
<evidence type="ECO:0000313" key="2">
    <source>
        <dbReference type="EMBL" id="CAF0743645.1"/>
    </source>
</evidence>
<gene>
    <name evidence="2" type="ORF">JYZ213_LOCUS2038</name>
    <name evidence="4" type="ORF">OKA104_LOCUS21491</name>
    <name evidence="3" type="ORF">VCS650_LOCUS2949</name>
</gene>
<dbReference type="AlphaFoldDB" id="A0A813RFF4"/>
<reference evidence="3" key="1">
    <citation type="submission" date="2021-02" db="EMBL/GenBank/DDBJ databases">
        <authorList>
            <person name="Nowell W R."/>
        </authorList>
    </citation>
    <scope>NUCLEOTIDE SEQUENCE</scope>
</reference>
<dbReference type="EMBL" id="CAJOAY010001498">
    <property type="protein sequence ID" value="CAF3850939.1"/>
    <property type="molecule type" value="Genomic_DNA"/>
</dbReference>
<dbReference type="EMBL" id="CAJNON010000015">
    <property type="protein sequence ID" value="CAF0781326.1"/>
    <property type="molecule type" value="Genomic_DNA"/>
</dbReference>
<dbReference type="Proteomes" id="UP000663845">
    <property type="component" value="Unassembled WGS sequence"/>
</dbReference>
<dbReference type="CDD" id="cd16913">
    <property type="entry name" value="YkuD_like"/>
    <property type="match status" value="1"/>
</dbReference>
<keyword evidence="1" id="KW-0812">Transmembrane</keyword>
<dbReference type="InterPro" id="IPR005490">
    <property type="entry name" value="LD_TPept_cat_dom"/>
</dbReference>
<dbReference type="Proteomes" id="UP000663891">
    <property type="component" value="Unassembled WGS sequence"/>
</dbReference>
<organism evidence="3 5">
    <name type="scientific">Adineta steineri</name>
    <dbReference type="NCBI Taxonomy" id="433720"/>
    <lineage>
        <taxon>Eukaryota</taxon>
        <taxon>Metazoa</taxon>
        <taxon>Spiralia</taxon>
        <taxon>Gnathifera</taxon>
        <taxon>Rotifera</taxon>
        <taxon>Eurotatoria</taxon>
        <taxon>Bdelloidea</taxon>
        <taxon>Adinetida</taxon>
        <taxon>Adinetidae</taxon>
        <taxon>Adineta</taxon>
    </lineage>
</organism>
<dbReference type="Proteomes" id="UP000663881">
    <property type="component" value="Unassembled WGS sequence"/>
</dbReference>
<dbReference type="EMBL" id="CAJNOG010000010">
    <property type="protein sequence ID" value="CAF0743645.1"/>
    <property type="molecule type" value="Genomic_DNA"/>
</dbReference>
<feature type="transmembrane region" description="Helical" evidence="1">
    <location>
        <begin position="48"/>
        <end position="72"/>
    </location>
</feature>